<reference evidence="3 4" key="1">
    <citation type="submission" date="2021-01" db="EMBL/GenBank/DDBJ databases">
        <title>Whole genome shotgun sequence of Microbispora siamensis NBRC 104113.</title>
        <authorList>
            <person name="Komaki H."/>
            <person name="Tamura T."/>
        </authorList>
    </citation>
    <scope>NUCLEOTIDE SEQUENCE [LARGE SCALE GENOMIC DNA]</scope>
    <source>
        <strain evidence="3 4">NBRC 104113</strain>
    </source>
</reference>
<evidence type="ECO:0000313" key="3">
    <source>
        <dbReference type="EMBL" id="GIH65247.1"/>
    </source>
</evidence>
<evidence type="ECO:0000256" key="1">
    <source>
        <dbReference type="SAM" id="Coils"/>
    </source>
</evidence>
<feature type="transmembrane region" description="Helical" evidence="2">
    <location>
        <begin position="74"/>
        <end position="100"/>
    </location>
</feature>
<dbReference type="Proteomes" id="UP000660454">
    <property type="component" value="Unassembled WGS sequence"/>
</dbReference>
<evidence type="ECO:0000256" key="2">
    <source>
        <dbReference type="SAM" id="Phobius"/>
    </source>
</evidence>
<keyword evidence="2" id="KW-0812">Transmembrane</keyword>
<organism evidence="3 4">
    <name type="scientific">Microbispora siamensis</name>
    <dbReference type="NCBI Taxonomy" id="564413"/>
    <lineage>
        <taxon>Bacteria</taxon>
        <taxon>Bacillati</taxon>
        <taxon>Actinomycetota</taxon>
        <taxon>Actinomycetes</taxon>
        <taxon>Streptosporangiales</taxon>
        <taxon>Streptosporangiaceae</taxon>
        <taxon>Microbispora</taxon>
    </lineage>
</organism>
<evidence type="ECO:0000313" key="4">
    <source>
        <dbReference type="Proteomes" id="UP000660454"/>
    </source>
</evidence>
<protein>
    <submittedName>
        <fullName evidence="3">Uncharacterized protein</fullName>
    </submittedName>
</protein>
<proteinExistence type="predicted"/>
<name>A0ABQ4GUZ0_9ACTN</name>
<keyword evidence="1" id="KW-0175">Coiled coil</keyword>
<dbReference type="EMBL" id="BOOF01000039">
    <property type="protein sequence ID" value="GIH65247.1"/>
    <property type="molecule type" value="Genomic_DNA"/>
</dbReference>
<dbReference type="InterPro" id="IPR036259">
    <property type="entry name" value="MFS_trans_sf"/>
</dbReference>
<keyword evidence="4" id="KW-1185">Reference proteome</keyword>
<feature type="transmembrane region" description="Helical" evidence="2">
    <location>
        <begin position="50"/>
        <end position="68"/>
    </location>
</feature>
<feature type="transmembrane region" description="Helical" evidence="2">
    <location>
        <begin position="137"/>
        <end position="156"/>
    </location>
</feature>
<keyword evidence="2" id="KW-1133">Transmembrane helix</keyword>
<gene>
    <name evidence="3" type="ORF">Msi02_60640</name>
</gene>
<sequence length="291" mass="32328">MVRVPGHPFFLSGRTQSIRVIPLMPARRSGGDTDVSEQPAERMAVSRSGIVFLAIVSTIAGIVLVYVVNVPLPVVVSLGFGALCLLWLIVLLTVPWNLYFQAHALIHEIRISRERGVEVSPEREAEARRIAVRMRGAAVATHLLSAALLAVVTYFSGETVGYYFAVFYLIATFFRPAGAWFSHLRNRMTTMLEEVRYPREDVVTLVERVKALEGRAEESEAKAAELAERLDALTSETRAGFHAATARADDLDRRLDAMGRKFEDSLSRLTDNQEVLSGIKAFLRLIRSETA</sequence>
<keyword evidence="2" id="KW-0472">Membrane</keyword>
<accession>A0ABQ4GUZ0</accession>
<feature type="transmembrane region" description="Helical" evidence="2">
    <location>
        <begin position="162"/>
        <end position="181"/>
    </location>
</feature>
<comment type="caution">
    <text evidence="3">The sequence shown here is derived from an EMBL/GenBank/DDBJ whole genome shotgun (WGS) entry which is preliminary data.</text>
</comment>
<feature type="coiled-coil region" evidence="1">
    <location>
        <begin position="202"/>
        <end position="236"/>
    </location>
</feature>
<dbReference type="SUPFAM" id="SSF103473">
    <property type="entry name" value="MFS general substrate transporter"/>
    <property type="match status" value="1"/>
</dbReference>